<comment type="caution">
    <text evidence="2">The sequence shown here is derived from an EMBL/GenBank/DDBJ whole genome shotgun (WGS) entry which is preliminary data.</text>
</comment>
<dbReference type="AlphaFoldDB" id="A0A8J3ZDQ4"/>
<evidence type="ECO:0000313" key="2">
    <source>
        <dbReference type="EMBL" id="GIJ62299.1"/>
    </source>
</evidence>
<name>A0A8J3ZDQ4_9ACTN</name>
<evidence type="ECO:0000256" key="1">
    <source>
        <dbReference type="SAM" id="MobiDB-lite"/>
    </source>
</evidence>
<reference evidence="2" key="1">
    <citation type="submission" date="2021-01" db="EMBL/GenBank/DDBJ databases">
        <title>Whole genome shotgun sequence of Virgisporangium aurantiacum NBRC 16421.</title>
        <authorList>
            <person name="Komaki H."/>
            <person name="Tamura T."/>
        </authorList>
    </citation>
    <scope>NUCLEOTIDE SEQUENCE</scope>
    <source>
        <strain evidence="2">NBRC 16421</strain>
    </source>
</reference>
<protein>
    <submittedName>
        <fullName evidence="2">Uncharacterized protein</fullName>
    </submittedName>
</protein>
<keyword evidence="3" id="KW-1185">Reference proteome</keyword>
<accession>A0A8J3ZDQ4</accession>
<dbReference type="EMBL" id="BOPG01000077">
    <property type="protein sequence ID" value="GIJ62299.1"/>
    <property type="molecule type" value="Genomic_DNA"/>
</dbReference>
<feature type="region of interest" description="Disordered" evidence="1">
    <location>
        <begin position="1"/>
        <end position="23"/>
    </location>
</feature>
<evidence type="ECO:0000313" key="3">
    <source>
        <dbReference type="Proteomes" id="UP000612585"/>
    </source>
</evidence>
<feature type="compositionally biased region" description="Low complexity" evidence="1">
    <location>
        <begin position="13"/>
        <end position="22"/>
    </location>
</feature>
<sequence>MIISAPTQPRPDPAAAQDPPTACGISRLAESSDWSMSIATAMDPGGRYIAGRGYPDDPSDETRYPAIWDRGVLTSVPIPGVDQGWRDVNSAGVAVGSSYDPDSGKELTPWVYADGQVRPLRGVTSGETNAINEHGVITGTRSDRVPMRWPSVDSDPQKLPLPAGARGAFARDIDDDGTIVGIYWGADGYEHAVAWPSRGTVEVLPLPTGGSISSALTIRNGWINGWVAGTFGLVAVRWHLPSGAVDAFPQFAGTASYVNAVGWMVGKDQSGAGLFVSANGDLTLPGLGGQPDGHAWRLSDNGHVIAGNATDKEGQLRAVRWDCE</sequence>
<organism evidence="2 3">
    <name type="scientific">Virgisporangium aurantiacum</name>
    <dbReference type="NCBI Taxonomy" id="175570"/>
    <lineage>
        <taxon>Bacteria</taxon>
        <taxon>Bacillati</taxon>
        <taxon>Actinomycetota</taxon>
        <taxon>Actinomycetes</taxon>
        <taxon>Micromonosporales</taxon>
        <taxon>Micromonosporaceae</taxon>
        <taxon>Virgisporangium</taxon>
    </lineage>
</organism>
<proteinExistence type="predicted"/>
<gene>
    <name evidence="2" type="ORF">Vau01_098150</name>
</gene>
<dbReference type="Proteomes" id="UP000612585">
    <property type="component" value="Unassembled WGS sequence"/>
</dbReference>